<evidence type="ECO:0000256" key="2">
    <source>
        <dbReference type="PROSITE-ProRule" id="PRU00335"/>
    </source>
</evidence>
<evidence type="ECO:0000259" key="3">
    <source>
        <dbReference type="PROSITE" id="PS50977"/>
    </source>
</evidence>
<keyword evidence="5" id="KW-1185">Reference proteome</keyword>
<dbReference type="Gene3D" id="1.10.357.10">
    <property type="entry name" value="Tetracycline Repressor, domain 2"/>
    <property type="match status" value="1"/>
</dbReference>
<dbReference type="EMBL" id="CP094984">
    <property type="protein sequence ID" value="UON92031.1"/>
    <property type="molecule type" value="Genomic_DNA"/>
</dbReference>
<proteinExistence type="predicted"/>
<accession>A0ABY4DIV3</accession>
<dbReference type="InterPro" id="IPR050109">
    <property type="entry name" value="HTH-type_TetR-like_transc_reg"/>
</dbReference>
<dbReference type="InterPro" id="IPR001647">
    <property type="entry name" value="HTH_TetR"/>
</dbReference>
<dbReference type="PRINTS" id="PR00455">
    <property type="entry name" value="HTHTETR"/>
</dbReference>
<organism evidence="4 5">
    <name type="scientific">Arthrobacter zhangbolii</name>
    <dbReference type="NCBI Taxonomy" id="2886936"/>
    <lineage>
        <taxon>Bacteria</taxon>
        <taxon>Bacillati</taxon>
        <taxon>Actinomycetota</taxon>
        <taxon>Actinomycetes</taxon>
        <taxon>Micrococcales</taxon>
        <taxon>Micrococcaceae</taxon>
        <taxon>Arthrobacter</taxon>
    </lineage>
</organism>
<feature type="domain" description="HTH tetR-type" evidence="3">
    <location>
        <begin position="9"/>
        <end position="69"/>
    </location>
</feature>
<dbReference type="SUPFAM" id="SSF46689">
    <property type="entry name" value="Homeodomain-like"/>
    <property type="match status" value="1"/>
</dbReference>
<dbReference type="Pfam" id="PF00440">
    <property type="entry name" value="TetR_N"/>
    <property type="match status" value="1"/>
</dbReference>
<evidence type="ECO:0000313" key="5">
    <source>
        <dbReference type="Proteomes" id="UP000829758"/>
    </source>
</evidence>
<gene>
    <name evidence="4" type="ORF">MUK71_15875</name>
</gene>
<feature type="DNA-binding region" description="H-T-H motif" evidence="2">
    <location>
        <begin position="32"/>
        <end position="51"/>
    </location>
</feature>
<dbReference type="Proteomes" id="UP000829758">
    <property type="component" value="Chromosome"/>
</dbReference>
<protein>
    <submittedName>
        <fullName evidence="4">TetR family transcriptional regulator</fullName>
    </submittedName>
</protein>
<keyword evidence="1 2" id="KW-0238">DNA-binding</keyword>
<evidence type="ECO:0000256" key="1">
    <source>
        <dbReference type="ARBA" id="ARBA00023125"/>
    </source>
</evidence>
<sequence length="194" mass="22659">MNLREQQRSETRQRFIDTAMRLFLDNGFSATSMNQIAAAAGGSRANLYLHFRNKPELVMAKMRDIEDEIAAGYRRLDALPGYDFTVLRAWLVEIRELWDTYSIEFAAMEQAMAADTAVADEWLGMLRRVSGSMQRLYSTCASEQEREERQTHLVTFMMSLDRNFYFLYVRGHQDRHELVLDALARQLLTLFEPR</sequence>
<dbReference type="PANTHER" id="PTHR30055">
    <property type="entry name" value="HTH-TYPE TRANSCRIPTIONAL REGULATOR RUTR"/>
    <property type="match status" value="1"/>
</dbReference>
<dbReference type="RefSeq" id="WP_244802801.1">
    <property type="nucleotide sequence ID" value="NZ_CP094984.1"/>
</dbReference>
<dbReference type="InterPro" id="IPR009057">
    <property type="entry name" value="Homeodomain-like_sf"/>
</dbReference>
<dbReference type="PANTHER" id="PTHR30055:SF223">
    <property type="entry name" value="HTH-TYPE TRANSCRIPTIONAL REGULATOR UIDR"/>
    <property type="match status" value="1"/>
</dbReference>
<dbReference type="PROSITE" id="PS50977">
    <property type="entry name" value="HTH_TETR_2"/>
    <property type="match status" value="1"/>
</dbReference>
<name>A0ABY4DIV3_9MICC</name>
<reference evidence="4 5" key="1">
    <citation type="submission" date="2022-04" db="EMBL/GenBank/DDBJ databases">
        <title>Novel species in genus Arthrobacter.</title>
        <authorList>
            <person name="Liu Y."/>
        </authorList>
    </citation>
    <scope>NUCLEOTIDE SEQUENCE [LARGE SCALE GENOMIC DNA]</scope>
    <source>
        <strain evidence="5">zg-Y462</strain>
    </source>
</reference>
<evidence type="ECO:0000313" key="4">
    <source>
        <dbReference type="EMBL" id="UON92031.1"/>
    </source>
</evidence>